<gene>
    <name evidence="2" type="ORF">GCM10011600_11220</name>
</gene>
<dbReference type="AlphaFoldDB" id="A0A8J3GPV4"/>
<dbReference type="Proteomes" id="UP000617531">
    <property type="component" value="Unassembled WGS sequence"/>
</dbReference>
<feature type="transmembrane region" description="Helical" evidence="1">
    <location>
        <begin position="37"/>
        <end position="55"/>
    </location>
</feature>
<evidence type="ECO:0000313" key="2">
    <source>
        <dbReference type="EMBL" id="GHF11658.1"/>
    </source>
</evidence>
<reference evidence="2" key="1">
    <citation type="journal article" date="2014" name="Int. J. Syst. Evol. Microbiol.">
        <title>Complete genome sequence of Corynebacterium casei LMG S-19264T (=DSM 44701T), isolated from a smear-ripened cheese.</title>
        <authorList>
            <consortium name="US DOE Joint Genome Institute (JGI-PGF)"/>
            <person name="Walter F."/>
            <person name="Albersmeier A."/>
            <person name="Kalinowski J."/>
            <person name="Ruckert C."/>
        </authorList>
    </citation>
    <scope>NUCLEOTIDE SEQUENCE</scope>
    <source>
        <strain evidence="2">CGMCC 1.16548</strain>
    </source>
</reference>
<name>A0A8J3GPV4_9MICO</name>
<dbReference type="RefSeq" id="WP_191282372.1">
    <property type="nucleotide sequence ID" value="NZ_BNAI01000001.1"/>
</dbReference>
<feature type="transmembrane region" description="Helical" evidence="1">
    <location>
        <begin position="131"/>
        <end position="151"/>
    </location>
</feature>
<feature type="transmembrane region" description="Helical" evidence="1">
    <location>
        <begin position="6"/>
        <end position="30"/>
    </location>
</feature>
<comment type="caution">
    <text evidence="2">The sequence shown here is derived from an EMBL/GenBank/DDBJ whole genome shotgun (WGS) entry which is preliminary data.</text>
</comment>
<dbReference type="EMBL" id="BNAI01000001">
    <property type="protein sequence ID" value="GHF11658.1"/>
    <property type="molecule type" value="Genomic_DNA"/>
</dbReference>
<feature type="transmembrane region" description="Helical" evidence="1">
    <location>
        <begin position="191"/>
        <end position="211"/>
    </location>
</feature>
<feature type="transmembrane region" description="Helical" evidence="1">
    <location>
        <begin position="223"/>
        <end position="242"/>
    </location>
</feature>
<keyword evidence="1" id="KW-0812">Transmembrane</keyword>
<feature type="transmembrane region" description="Helical" evidence="1">
    <location>
        <begin position="67"/>
        <end position="84"/>
    </location>
</feature>
<evidence type="ECO:0000256" key="1">
    <source>
        <dbReference type="SAM" id="Phobius"/>
    </source>
</evidence>
<protein>
    <submittedName>
        <fullName evidence="2">ZIP family zinc transporter</fullName>
    </submittedName>
</protein>
<keyword evidence="3" id="KW-1185">Reference proteome</keyword>
<proteinExistence type="predicted"/>
<keyword evidence="1" id="KW-1133">Transmembrane helix</keyword>
<keyword evidence="1" id="KW-0472">Membrane</keyword>
<feature type="transmembrane region" description="Helical" evidence="1">
    <location>
        <begin position="163"/>
        <end position="185"/>
    </location>
</feature>
<organism evidence="2 3">
    <name type="scientific">Pseudolysinimonas yzui</name>
    <dbReference type="NCBI Taxonomy" id="2708254"/>
    <lineage>
        <taxon>Bacteria</taxon>
        <taxon>Bacillati</taxon>
        <taxon>Actinomycetota</taxon>
        <taxon>Actinomycetes</taxon>
        <taxon>Micrococcales</taxon>
        <taxon>Microbacteriaceae</taxon>
        <taxon>Pseudolysinimonas</taxon>
    </lineage>
</organism>
<accession>A0A8J3GPV4</accession>
<feature type="transmembrane region" description="Helical" evidence="1">
    <location>
        <begin position="104"/>
        <end position="125"/>
    </location>
</feature>
<sequence>MDAVIGALTAAGSGLVAGSILLLGAAVAWLVRVPQAIVAGITAFGAGVLIAALAYELVAEAHADGGLWPTVLGFVLGAIIYVAAAEVVDARGRRGSGNRKRGGLALLIGALVDGIPESVVLGTTVAATGGLSLPILLAIAIANLPEGLASAAGMKDAGRPARYVFGVWGAVVVVSGVASLLGYLLLRDAPAELIAFITTIAAGGMLAMVCNTMIPTAFARDRAATGLLATLGFLAAFILSHLG</sequence>
<reference evidence="2" key="2">
    <citation type="submission" date="2020-09" db="EMBL/GenBank/DDBJ databases">
        <authorList>
            <person name="Sun Q."/>
            <person name="Zhou Y."/>
        </authorList>
    </citation>
    <scope>NUCLEOTIDE SEQUENCE</scope>
    <source>
        <strain evidence="2">CGMCC 1.16548</strain>
    </source>
</reference>
<evidence type="ECO:0000313" key="3">
    <source>
        <dbReference type="Proteomes" id="UP000617531"/>
    </source>
</evidence>